<keyword evidence="4" id="KW-0547">Nucleotide-binding</keyword>
<dbReference type="PANTHER" id="PTHR43284">
    <property type="entry name" value="ASPARAGINE SYNTHETASE (GLUTAMINE-HYDROLYZING)"/>
    <property type="match status" value="1"/>
</dbReference>
<evidence type="ECO:0000256" key="1">
    <source>
        <dbReference type="ARBA" id="ARBA00005187"/>
    </source>
</evidence>
<dbReference type="Gene3D" id="3.60.20.10">
    <property type="entry name" value="Glutamine Phosphoribosylpyrophosphate, subunit 1, domain 1"/>
    <property type="match status" value="1"/>
</dbReference>
<dbReference type="SUPFAM" id="SSF56235">
    <property type="entry name" value="N-terminal nucleophile aminohydrolases (Ntn hydrolases)"/>
    <property type="match status" value="1"/>
</dbReference>
<dbReference type="InterPro" id="IPR029055">
    <property type="entry name" value="Ntn_hydrolases_N"/>
</dbReference>
<dbReference type="Pfam" id="PF13537">
    <property type="entry name" value="GATase_7"/>
    <property type="match status" value="1"/>
</dbReference>
<dbReference type="InterPro" id="IPR033738">
    <property type="entry name" value="AsnB_N"/>
</dbReference>
<protein>
    <recommendedName>
        <fullName evidence="3">asparagine synthase (glutamine-hydrolyzing)</fullName>
        <ecNumber evidence="3">6.3.5.4</ecNumber>
    </recommendedName>
</protein>
<dbReference type="Proteomes" id="UP001201273">
    <property type="component" value="Unassembled WGS sequence"/>
</dbReference>
<dbReference type="InterPro" id="IPR001962">
    <property type="entry name" value="Asn_synthase"/>
</dbReference>
<dbReference type="CDD" id="cd00712">
    <property type="entry name" value="AsnB"/>
    <property type="match status" value="1"/>
</dbReference>
<dbReference type="InterPro" id="IPR051786">
    <property type="entry name" value="ASN_synthetase/amidase"/>
</dbReference>
<dbReference type="InterPro" id="IPR006426">
    <property type="entry name" value="Asn_synth_AEB"/>
</dbReference>
<sequence length="642" mass="71836">MCGIAGIFNTQGCGDVDPQLLRAMNQAQFHRGPDEGGVYFAPAIGLGHRRLSIIDVASGQQPMVSAEQQACLVFNGEIYNHQLLRQELINLGCRFTTHSDTEVILQGWLVWGAGVVAKLRGMFAFAIWDQSRQQLFLARDRLGIKPLYYSMLASGELVFGSELKALQVHPDLPSELCPQAISDYFSLGYIPEPKTIFNQVYKLRPGHTLTVSVGQNLPQTKQYWDVSFAHQREPEQVAKLLVEKLKQAVDIRLVAEVPLGAFLSGGVDSSAVVAMMAELQDEPVNTCAIGFDVADFNETEFAEMVAQRYQTAHQVSTIAADDFSLLDKLAYFYDEPFADSSAMPTYRVCELAKKTVTVALSGDGGDELFAGYRRYQWHLHEEKIRSLVPDIARKPVFSLLGKVYPKADWAPKFLRAKTTFQAIARDTIEGYFHNFSIFTEAQKALLFSDELKAMLGDYRSISVFNEHYKNFDGDDPLSLVQYLDMKTYLPGDILTKVDRVSMAHALEVRVPILDHEFVEWSASLPAKTKLANGVSKAILKTALEPHLPHDVLYRKKMGFAVPLCRWFRGPLNSKLKAALFDGHIAQSHLFNLGYIQQLFEQHSSGLRDHSAALWALLMFEAFLKKQLSNANNEIAEPVESVA</sequence>
<comment type="caution">
    <text evidence="9">The sequence shown here is derived from an EMBL/GenBank/DDBJ whole genome shotgun (WGS) entry which is preliminary data.</text>
</comment>
<evidence type="ECO:0000256" key="2">
    <source>
        <dbReference type="ARBA" id="ARBA00005752"/>
    </source>
</evidence>
<dbReference type="InterPro" id="IPR017932">
    <property type="entry name" value="GATase_2_dom"/>
</dbReference>
<evidence type="ECO:0000256" key="4">
    <source>
        <dbReference type="ARBA" id="ARBA00022741"/>
    </source>
</evidence>
<accession>A0ABS8W9Y0</accession>
<feature type="domain" description="Glutamine amidotransferase type-2" evidence="8">
    <location>
        <begin position="2"/>
        <end position="214"/>
    </location>
</feature>
<evidence type="ECO:0000313" key="10">
    <source>
        <dbReference type="Proteomes" id="UP001201273"/>
    </source>
</evidence>
<dbReference type="PROSITE" id="PS51278">
    <property type="entry name" value="GATASE_TYPE_2"/>
    <property type="match status" value="1"/>
</dbReference>
<keyword evidence="6" id="KW-0315">Glutamine amidotransferase</keyword>
<proteinExistence type="inferred from homology"/>
<evidence type="ECO:0000259" key="8">
    <source>
        <dbReference type="PROSITE" id="PS51278"/>
    </source>
</evidence>
<dbReference type="EC" id="6.3.5.4" evidence="3"/>
<comment type="similarity">
    <text evidence="2">Belongs to the asparagine synthetase family.</text>
</comment>
<evidence type="ECO:0000256" key="3">
    <source>
        <dbReference type="ARBA" id="ARBA00012737"/>
    </source>
</evidence>
<dbReference type="CDD" id="cd01991">
    <property type="entry name" value="Asn_synthase_B_C"/>
    <property type="match status" value="1"/>
</dbReference>
<dbReference type="PANTHER" id="PTHR43284:SF1">
    <property type="entry name" value="ASPARAGINE SYNTHETASE"/>
    <property type="match status" value="1"/>
</dbReference>
<dbReference type="NCBIfam" id="TIGR03108">
    <property type="entry name" value="eps_aminotran_1"/>
    <property type="match status" value="1"/>
</dbReference>
<dbReference type="EMBL" id="JAIMJA010000004">
    <property type="protein sequence ID" value="MCE2594200.1"/>
    <property type="molecule type" value="Genomic_DNA"/>
</dbReference>
<name>A0ABS8W9Y0_9GAMM</name>
<dbReference type="Gene3D" id="3.40.50.620">
    <property type="entry name" value="HUPs"/>
    <property type="match status" value="2"/>
</dbReference>
<keyword evidence="5" id="KW-0067">ATP-binding</keyword>
<dbReference type="Pfam" id="PF00733">
    <property type="entry name" value="Asn_synthase"/>
    <property type="match status" value="1"/>
</dbReference>
<evidence type="ECO:0000256" key="6">
    <source>
        <dbReference type="ARBA" id="ARBA00022962"/>
    </source>
</evidence>
<keyword evidence="10" id="KW-1185">Reference proteome</keyword>
<dbReference type="RefSeq" id="WP_233051778.1">
    <property type="nucleotide sequence ID" value="NZ_JAIMJA010000004.1"/>
</dbReference>
<dbReference type="PIRSF" id="PIRSF001589">
    <property type="entry name" value="Asn_synthetase_glu-h"/>
    <property type="match status" value="1"/>
</dbReference>
<comment type="pathway">
    <text evidence="1">Amino-acid biosynthesis; L-asparagine biosynthesis; L-asparagine from L-aspartate (L-Gln route): step 1/1.</text>
</comment>
<evidence type="ECO:0000313" key="9">
    <source>
        <dbReference type="EMBL" id="MCE2594200.1"/>
    </source>
</evidence>
<dbReference type="InterPro" id="IPR014729">
    <property type="entry name" value="Rossmann-like_a/b/a_fold"/>
</dbReference>
<reference evidence="9 10" key="1">
    <citation type="journal article" date="2022" name="Environ. Microbiol. Rep.">
        <title>Eco-phylogenetic analyses reveal divergent evolution of vitamin B12 metabolism in the marine bacterial family 'Psychromonadaceae'.</title>
        <authorList>
            <person name="Jin X."/>
            <person name="Yang Y."/>
            <person name="Cao H."/>
            <person name="Gao B."/>
            <person name="Zhao Z."/>
        </authorList>
    </citation>
    <scope>NUCLEOTIDE SEQUENCE [LARGE SCALE GENOMIC DNA]</scope>
    <source>
        <strain evidence="9 10">MKS20</strain>
    </source>
</reference>
<gene>
    <name evidence="9" type="ORF">K6Y31_05160</name>
</gene>
<dbReference type="InterPro" id="IPR017539">
    <property type="entry name" value="XrtA_amidotfase"/>
</dbReference>
<evidence type="ECO:0000256" key="7">
    <source>
        <dbReference type="ARBA" id="ARBA00048741"/>
    </source>
</evidence>
<comment type="catalytic activity">
    <reaction evidence="7">
        <text>L-aspartate + L-glutamine + ATP + H2O = L-asparagine + L-glutamate + AMP + diphosphate + H(+)</text>
        <dbReference type="Rhea" id="RHEA:12228"/>
        <dbReference type="ChEBI" id="CHEBI:15377"/>
        <dbReference type="ChEBI" id="CHEBI:15378"/>
        <dbReference type="ChEBI" id="CHEBI:29985"/>
        <dbReference type="ChEBI" id="CHEBI:29991"/>
        <dbReference type="ChEBI" id="CHEBI:30616"/>
        <dbReference type="ChEBI" id="CHEBI:33019"/>
        <dbReference type="ChEBI" id="CHEBI:58048"/>
        <dbReference type="ChEBI" id="CHEBI:58359"/>
        <dbReference type="ChEBI" id="CHEBI:456215"/>
        <dbReference type="EC" id="6.3.5.4"/>
    </reaction>
</comment>
<dbReference type="NCBIfam" id="TIGR01536">
    <property type="entry name" value="asn_synth_AEB"/>
    <property type="match status" value="1"/>
</dbReference>
<evidence type="ECO:0000256" key="5">
    <source>
        <dbReference type="ARBA" id="ARBA00022840"/>
    </source>
</evidence>
<dbReference type="SUPFAM" id="SSF52402">
    <property type="entry name" value="Adenine nucleotide alpha hydrolases-like"/>
    <property type="match status" value="1"/>
</dbReference>
<organism evidence="9 10">
    <name type="scientific">Motilimonas cestriensis</name>
    <dbReference type="NCBI Taxonomy" id="2742685"/>
    <lineage>
        <taxon>Bacteria</taxon>
        <taxon>Pseudomonadati</taxon>
        <taxon>Pseudomonadota</taxon>
        <taxon>Gammaproteobacteria</taxon>
        <taxon>Alteromonadales</taxon>
        <taxon>Alteromonadales genera incertae sedis</taxon>
        <taxon>Motilimonas</taxon>
    </lineage>
</organism>